<dbReference type="InterPro" id="IPR024455">
    <property type="entry name" value="Phage_capsid"/>
</dbReference>
<feature type="domain" description="Phage capsid-like C-terminal" evidence="3">
    <location>
        <begin position="174"/>
        <end position="458"/>
    </location>
</feature>
<dbReference type="Pfam" id="PF05065">
    <property type="entry name" value="Phage_capsid"/>
    <property type="match status" value="1"/>
</dbReference>
<evidence type="ECO:0000313" key="4">
    <source>
        <dbReference type="EMBL" id="TDR94198.1"/>
    </source>
</evidence>
<keyword evidence="5" id="KW-1185">Reference proteome</keyword>
<accession>A0A4R7C728</accession>
<protein>
    <submittedName>
        <fullName evidence="4">HK97 family phage major capsid protein</fullName>
    </submittedName>
</protein>
<name>A0A4R7C728_9HYPH</name>
<evidence type="ECO:0000256" key="2">
    <source>
        <dbReference type="SAM" id="SignalP"/>
    </source>
</evidence>
<feature type="chain" id="PRO_5020782074" evidence="2">
    <location>
        <begin position="24"/>
        <end position="461"/>
    </location>
</feature>
<comment type="subcellular location">
    <subcellularLocation>
        <location evidence="1">Virion</location>
    </subcellularLocation>
</comment>
<dbReference type="Proteomes" id="UP000295122">
    <property type="component" value="Unassembled WGS sequence"/>
</dbReference>
<dbReference type="EMBL" id="SNZR01000011">
    <property type="protein sequence ID" value="TDR94198.1"/>
    <property type="molecule type" value="Genomic_DNA"/>
</dbReference>
<feature type="signal peptide" evidence="2">
    <location>
        <begin position="1"/>
        <end position="23"/>
    </location>
</feature>
<organism evidence="4 5">
    <name type="scientific">Enterovirga rhinocerotis</name>
    <dbReference type="NCBI Taxonomy" id="1339210"/>
    <lineage>
        <taxon>Bacteria</taxon>
        <taxon>Pseudomonadati</taxon>
        <taxon>Pseudomonadota</taxon>
        <taxon>Alphaproteobacteria</taxon>
        <taxon>Hyphomicrobiales</taxon>
        <taxon>Methylobacteriaceae</taxon>
        <taxon>Enterovirga</taxon>
    </lineage>
</organism>
<sequence>MGRFFIVLGLVALASLTVSDAYAMGDVVRAAASVPVVAPIALAALTAVQMPRSILSMPRAEGDPAKVLANLTKAFEDFKAENETKLNAKADVVTDEKVERINTAVTELQASLDSMATRLASAELGGGGSEGPVSAEVRAYRGHFASYFRQGDGEREVKAYNVKAAARTGSNPDGGYLVSDEIETTIGRVLGKVSAMRQLASVRTIGGGSYKKMHGVGGATSGWVGETGGRPETATPKLAELSFPTMELYAMPAATQTLLDDAVVDIGAWLGDEVSLTFAEQEGAAFILGDGVSRPRGLLTVPTVADANWGWGKVGFVASGAAAGFDGDAPADALIDLVQAVRGGYRQNAGFLMNRKTVATIRKFKDGQGNYLWQPSIQVGDPSTVLGYGITDDDNMPDVGAGAFPIAFGDFRRGYLIVDRAGVRVLRDPYTAKPYVLFYTTKRVGGGVQDYEAIKLFKISA</sequence>
<keyword evidence="2" id="KW-0732">Signal</keyword>
<dbReference type="SUPFAM" id="SSF56563">
    <property type="entry name" value="Major capsid protein gp5"/>
    <property type="match status" value="1"/>
</dbReference>
<dbReference type="InterPro" id="IPR054612">
    <property type="entry name" value="Phage_capsid-like_C"/>
</dbReference>
<dbReference type="Gene3D" id="3.30.2320.10">
    <property type="entry name" value="hypothetical protein PF0899 domain"/>
    <property type="match status" value="1"/>
</dbReference>
<evidence type="ECO:0000256" key="1">
    <source>
        <dbReference type="ARBA" id="ARBA00004328"/>
    </source>
</evidence>
<comment type="caution">
    <text evidence="4">The sequence shown here is derived from an EMBL/GenBank/DDBJ whole genome shotgun (WGS) entry which is preliminary data.</text>
</comment>
<dbReference type="RefSeq" id="WP_245512913.1">
    <property type="nucleotide sequence ID" value="NZ_SNZR01000011.1"/>
</dbReference>
<evidence type="ECO:0000259" key="3">
    <source>
        <dbReference type="Pfam" id="PF05065"/>
    </source>
</evidence>
<reference evidence="4 5" key="1">
    <citation type="submission" date="2019-03" db="EMBL/GenBank/DDBJ databases">
        <title>Genomic Encyclopedia of Type Strains, Phase IV (KMG-IV): sequencing the most valuable type-strain genomes for metagenomic binning, comparative biology and taxonomic classification.</title>
        <authorList>
            <person name="Goeker M."/>
        </authorList>
    </citation>
    <scope>NUCLEOTIDE SEQUENCE [LARGE SCALE GENOMIC DNA]</scope>
    <source>
        <strain evidence="4 5">DSM 25903</strain>
    </source>
</reference>
<proteinExistence type="predicted"/>
<evidence type="ECO:0000313" key="5">
    <source>
        <dbReference type="Proteomes" id="UP000295122"/>
    </source>
</evidence>
<dbReference type="AlphaFoldDB" id="A0A4R7C728"/>
<dbReference type="NCBIfam" id="TIGR01554">
    <property type="entry name" value="major_cap_HK97"/>
    <property type="match status" value="1"/>
</dbReference>
<gene>
    <name evidence="4" type="ORF">EV668_1477</name>
</gene>